<evidence type="ECO:0000313" key="1">
    <source>
        <dbReference type="EMBL" id="KAK4652182.1"/>
    </source>
</evidence>
<dbReference type="RefSeq" id="XP_062741157.1">
    <property type="nucleotide sequence ID" value="XM_062892566.1"/>
</dbReference>
<dbReference type="Proteomes" id="UP001323405">
    <property type="component" value="Unassembled WGS sequence"/>
</dbReference>
<evidence type="ECO:0000313" key="2">
    <source>
        <dbReference type="Proteomes" id="UP001323405"/>
    </source>
</evidence>
<dbReference type="GeneID" id="87912473"/>
<organism evidence="1 2">
    <name type="scientific">Podospora pseudocomata</name>
    <dbReference type="NCBI Taxonomy" id="2093779"/>
    <lineage>
        <taxon>Eukaryota</taxon>
        <taxon>Fungi</taxon>
        <taxon>Dikarya</taxon>
        <taxon>Ascomycota</taxon>
        <taxon>Pezizomycotina</taxon>
        <taxon>Sordariomycetes</taxon>
        <taxon>Sordariomycetidae</taxon>
        <taxon>Sordariales</taxon>
        <taxon>Podosporaceae</taxon>
        <taxon>Podospora</taxon>
    </lineage>
</organism>
<protein>
    <submittedName>
        <fullName evidence="1">Uncharacterized protein</fullName>
    </submittedName>
</protein>
<keyword evidence="2" id="KW-1185">Reference proteome</keyword>
<accession>A0ABR0G8W3</accession>
<proteinExistence type="predicted"/>
<sequence length="312" mass="34579">MVYETGLEHFQTLICQDQDQNYEGNSDPTMISCAGRAFHQLNLTLGHIKSKRMAGRIGSAFARGQRFSPPDPREASVGTHVSWSILNKNAEQQESPEGYQRPERLELGSMSNVIAVIIPWVLTLPSVSDSLNRLLRGIAERDLFLKGSANQTIELQPHPKYFAFYCLNTEEYRTLQYSRGPEESRSLSNSPITRNGLVSGKAVGNIGRASSFAFDLATSRPPKPFRTPFLFGKSEKSHLEVVKKNQSALDSANNEMKTWVLEEKGVMVQCRLYVSAVVALSASLVIGGISIDITVGDRIPGVDPFRSHKHRG</sequence>
<name>A0ABR0G8W3_9PEZI</name>
<reference evidence="1 2" key="1">
    <citation type="journal article" date="2023" name="bioRxiv">
        <title>High-quality genome assemblies of four members of thePodospora anserinaspecies complex.</title>
        <authorList>
            <person name="Ament-Velasquez S.L."/>
            <person name="Vogan A.A."/>
            <person name="Wallerman O."/>
            <person name="Hartmann F."/>
            <person name="Gautier V."/>
            <person name="Silar P."/>
            <person name="Giraud T."/>
            <person name="Johannesson H."/>
        </authorList>
    </citation>
    <scope>NUCLEOTIDE SEQUENCE [LARGE SCALE GENOMIC DNA]</scope>
    <source>
        <strain evidence="1 2">CBS 415.72m</strain>
    </source>
</reference>
<gene>
    <name evidence="1" type="ORF">QC762_608880</name>
</gene>
<dbReference type="EMBL" id="JAFFHA010000008">
    <property type="protein sequence ID" value="KAK4652182.1"/>
    <property type="molecule type" value="Genomic_DNA"/>
</dbReference>
<comment type="caution">
    <text evidence="1">The sequence shown here is derived from an EMBL/GenBank/DDBJ whole genome shotgun (WGS) entry which is preliminary data.</text>
</comment>